<dbReference type="AlphaFoldDB" id="A0AAV6GT68"/>
<keyword evidence="3" id="KW-1015">Disulfide bond</keyword>
<evidence type="ECO:0000313" key="5">
    <source>
        <dbReference type="EMBL" id="KAG5278145.1"/>
    </source>
</evidence>
<dbReference type="InterPro" id="IPR008993">
    <property type="entry name" value="TIMP-like_OB-fold"/>
</dbReference>
<accession>A0AAV6GT68</accession>
<evidence type="ECO:0000313" key="6">
    <source>
        <dbReference type="Proteomes" id="UP000823561"/>
    </source>
</evidence>
<evidence type="ECO:0000256" key="3">
    <source>
        <dbReference type="ARBA" id="ARBA00023157"/>
    </source>
</evidence>
<name>A0AAV6GT68_9TELE</name>
<dbReference type="InterPro" id="IPR018933">
    <property type="entry name" value="Netrin_module_non-TIMP"/>
</dbReference>
<dbReference type="Gene3D" id="2.40.50.120">
    <property type="match status" value="1"/>
</dbReference>
<dbReference type="SMART" id="SM00643">
    <property type="entry name" value="C345C"/>
    <property type="match status" value="1"/>
</dbReference>
<gene>
    <name evidence="5" type="ORF">AALO_G00095680</name>
</gene>
<protein>
    <recommendedName>
        <fullName evidence="4">NTR domain-containing protein</fullName>
    </recommendedName>
</protein>
<dbReference type="Pfam" id="PF01759">
    <property type="entry name" value="NTR"/>
    <property type="match status" value="1"/>
</dbReference>
<comment type="caution">
    <text evidence="5">The sequence shown here is derived from an EMBL/GenBank/DDBJ whole genome shotgun (WGS) entry which is preliminary data.</text>
</comment>
<evidence type="ECO:0000256" key="1">
    <source>
        <dbReference type="ARBA" id="ARBA00004613"/>
    </source>
</evidence>
<proteinExistence type="predicted"/>
<dbReference type="SUPFAM" id="SSF50242">
    <property type="entry name" value="TIMP-like"/>
    <property type="match status" value="1"/>
</dbReference>
<dbReference type="PROSITE" id="PS50189">
    <property type="entry name" value="NTR"/>
    <property type="match status" value="1"/>
</dbReference>
<dbReference type="EMBL" id="JADWDJ010000007">
    <property type="protein sequence ID" value="KAG5278145.1"/>
    <property type="molecule type" value="Genomic_DNA"/>
</dbReference>
<keyword evidence="2" id="KW-0964">Secreted</keyword>
<reference evidence="5" key="1">
    <citation type="submission" date="2020-10" db="EMBL/GenBank/DDBJ databases">
        <title>Chromosome-scale genome assembly of the Allis shad, Alosa alosa.</title>
        <authorList>
            <person name="Margot Z."/>
            <person name="Christophe K."/>
            <person name="Cabau C."/>
            <person name="Louis A."/>
            <person name="Berthelot C."/>
            <person name="Parey E."/>
            <person name="Roest Crollius H."/>
            <person name="Montfort J."/>
            <person name="Robinson-Rechavi M."/>
            <person name="Bucao C."/>
            <person name="Bouchez O."/>
            <person name="Gislard M."/>
            <person name="Lluch J."/>
            <person name="Milhes M."/>
            <person name="Lampietro C."/>
            <person name="Lopez Roques C."/>
            <person name="Donnadieu C."/>
            <person name="Braasch I."/>
            <person name="Desvignes T."/>
            <person name="Postlethwait J."/>
            <person name="Bobe J."/>
            <person name="Guiguen Y."/>
        </authorList>
    </citation>
    <scope>NUCLEOTIDE SEQUENCE</scope>
    <source>
        <strain evidence="5">M-15738</strain>
        <tissue evidence="5">Blood</tissue>
    </source>
</reference>
<dbReference type="GO" id="GO:0005576">
    <property type="term" value="C:extracellular region"/>
    <property type="evidence" value="ECO:0007669"/>
    <property type="project" value="UniProtKB-SubCell"/>
</dbReference>
<comment type="subcellular location">
    <subcellularLocation>
        <location evidence="1">Secreted</location>
    </subcellularLocation>
</comment>
<sequence length="105" mass="12423">MYRTRVDNMLKKGTDGRMIKVSERRFVAHTTCREQMDLQVTKSYLIMGAKQDVHRVKDGYQFVLGEQTWIEYWPTDTEGQESKFGERYQGIEDLSYKLEYVGCSH</sequence>
<organism evidence="5 6">
    <name type="scientific">Alosa alosa</name>
    <name type="common">allis shad</name>
    <dbReference type="NCBI Taxonomy" id="278164"/>
    <lineage>
        <taxon>Eukaryota</taxon>
        <taxon>Metazoa</taxon>
        <taxon>Chordata</taxon>
        <taxon>Craniata</taxon>
        <taxon>Vertebrata</taxon>
        <taxon>Euteleostomi</taxon>
        <taxon>Actinopterygii</taxon>
        <taxon>Neopterygii</taxon>
        <taxon>Teleostei</taxon>
        <taxon>Clupei</taxon>
        <taxon>Clupeiformes</taxon>
        <taxon>Clupeoidei</taxon>
        <taxon>Clupeidae</taxon>
        <taxon>Alosa</taxon>
    </lineage>
</organism>
<evidence type="ECO:0000259" key="4">
    <source>
        <dbReference type="PROSITE" id="PS50189"/>
    </source>
</evidence>
<dbReference type="InterPro" id="IPR001134">
    <property type="entry name" value="Netrin_domain"/>
</dbReference>
<keyword evidence="6" id="KW-1185">Reference proteome</keyword>
<evidence type="ECO:0000256" key="2">
    <source>
        <dbReference type="ARBA" id="ARBA00022525"/>
    </source>
</evidence>
<dbReference type="Proteomes" id="UP000823561">
    <property type="component" value="Chromosome 7"/>
</dbReference>
<feature type="domain" description="NTR" evidence="4">
    <location>
        <begin position="1"/>
        <end position="103"/>
    </location>
</feature>